<feature type="compositionally biased region" description="Polar residues" evidence="1">
    <location>
        <begin position="1252"/>
        <end position="1265"/>
    </location>
</feature>
<feature type="compositionally biased region" description="Acidic residues" evidence="1">
    <location>
        <begin position="1212"/>
        <end position="1232"/>
    </location>
</feature>
<keyword evidence="3" id="KW-1185">Reference proteome</keyword>
<dbReference type="AlphaFoldDB" id="A0A640KNQ7"/>
<feature type="region of interest" description="Disordered" evidence="1">
    <location>
        <begin position="182"/>
        <end position="214"/>
    </location>
</feature>
<dbReference type="VEuPathDB" id="TriTrypDB:LtaPh_3112000"/>
<evidence type="ECO:0000256" key="1">
    <source>
        <dbReference type="SAM" id="MobiDB-lite"/>
    </source>
</evidence>
<evidence type="ECO:0000313" key="2">
    <source>
        <dbReference type="EMBL" id="GET91122.1"/>
    </source>
</evidence>
<dbReference type="Proteomes" id="UP000419144">
    <property type="component" value="Unassembled WGS sequence"/>
</dbReference>
<dbReference type="EMBL" id="BLBS01000046">
    <property type="protein sequence ID" value="GET91122.1"/>
    <property type="molecule type" value="Genomic_DNA"/>
</dbReference>
<feature type="compositionally biased region" description="Polar residues" evidence="1">
    <location>
        <begin position="60"/>
        <end position="74"/>
    </location>
</feature>
<feature type="region of interest" description="Disordered" evidence="1">
    <location>
        <begin position="1"/>
        <end position="166"/>
    </location>
</feature>
<dbReference type="OrthoDB" id="267146at2759"/>
<reference evidence="2" key="1">
    <citation type="submission" date="2019-11" db="EMBL/GenBank/DDBJ databases">
        <title>Leishmania tarentolae CDS.</title>
        <authorList>
            <person name="Goto Y."/>
            <person name="Yamagishi J."/>
        </authorList>
    </citation>
    <scope>NUCLEOTIDE SEQUENCE [LARGE SCALE GENOMIC DNA]</scope>
    <source>
        <strain evidence="2">Parrot Tar II</strain>
    </source>
</reference>
<protein>
    <submittedName>
        <fullName evidence="2">Uncharacterized protein</fullName>
    </submittedName>
</protein>
<evidence type="ECO:0000313" key="3">
    <source>
        <dbReference type="Proteomes" id="UP000419144"/>
    </source>
</evidence>
<feature type="compositionally biased region" description="Polar residues" evidence="1">
    <location>
        <begin position="721"/>
        <end position="730"/>
    </location>
</feature>
<feature type="compositionally biased region" description="Polar residues" evidence="1">
    <location>
        <begin position="273"/>
        <end position="290"/>
    </location>
</feature>
<feature type="compositionally biased region" description="Pro residues" evidence="1">
    <location>
        <begin position="237"/>
        <end position="246"/>
    </location>
</feature>
<comment type="caution">
    <text evidence="2">The sequence shown here is derived from an EMBL/GenBank/DDBJ whole genome shotgun (WGS) entry which is preliminary data.</text>
</comment>
<feature type="compositionally biased region" description="Polar residues" evidence="1">
    <location>
        <begin position="300"/>
        <end position="325"/>
    </location>
</feature>
<feature type="region of interest" description="Disordered" evidence="1">
    <location>
        <begin position="540"/>
        <end position="697"/>
    </location>
</feature>
<proteinExistence type="predicted"/>
<feature type="compositionally biased region" description="Polar residues" evidence="1">
    <location>
        <begin position="553"/>
        <end position="565"/>
    </location>
</feature>
<gene>
    <name evidence="2" type="ORF">LtaPh_3112000</name>
</gene>
<feature type="region of interest" description="Disordered" evidence="1">
    <location>
        <begin position="721"/>
        <end position="829"/>
    </location>
</feature>
<feature type="region of interest" description="Disordered" evidence="1">
    <location>
        <begin position="1212"/>
        <end position="1265"/>
    </location>
</feature>
<feature type="compositionally biased region" description="Low complexity" evidence="1">
    <location>
        <begin position="127"/>
        <end position="144"/>
    </location>
</feature>
<feature type="region of interest" description="Disordered" evidence="1">
    <location>
        <begin position="393"/>
        <end position="431"/>
    </location>
</feature>
<feature type="compositionally biased region" description="Polar residues" evidence="1">
    <location>
        <begin position="145"/>
        <end position="163"/>
    </location>
</feature>
<feature type="compositionally biased region" description="Polar residues" evidence="1">
    <location>
        <begin position="587"/>
        <end position="607"/>
    </location>
</feature>
<feature type="region of interest" description="Disordered" evidence="1">
    <location>
        <begin position="228"/>
        <end position="334"/>
    </location>
</feature>
<accession>A0A640KNQ7</accession>
<organism evidence="2 3">
    <name type="scientific">Leishmania tarentolae</name>
    <name type="common">Sauroleishmania tarentolae</name>
    <dbReference type="NCBI Taxonomy" id="5689"/>
    <lineage>
        <taxon>Eukaryota</taxon>
        <taxon>Discoba</taxon>
        <taxon>Euglenozoa</taxon>
        <taxon>Kinetoplastea</taxon>
        <taxon>Metakinetoplastina</taxon>
        <taxon>Trypanosomatida</taxon>
        <taxon>Trypanosomatidae</taxon>
        <taxon>Leishmaniinae</taxon>
        <taxon>Leishmania</taxon>
        <taxon>lizard Leishmania</taxon>
    </lineage>
</organism>
<name>A0A640KNQ7_LEITA</name>
<sequence length="1265" mass="133499">MHLFSSLKQKKKDAASSPKMTGALPGPKNSQQSAFSGDKRASAGERLSQLPPPSPQSLSTNSRSNVDTVSSGSLPKQPPRQPSVHEKASELAMPRLQRASGALHGTPNLRASGSTESFVHDATTGLAARKSSAAESPASKSASRNSTPATVEMNLTSPTQQSPVARLSACDVCTVRRLSVHLMSPLPPNSGENIPKGLPERTDVLSPSSMTGISALPRQQPALSKLCPVASAGSPLTPQPPPPRSAPSPVFTAMESVNRPDSALRVLKRPKNSSEPGSNVSGESFSSETSKNVKKDTMAVSANANTDAGVGKSSNSAPGATLNSLSKEHPMHSKCTAANARDTRCEPVVGLVDGVDGSQRNSKSNVSVSAHIVPTPPPVNVGKVSSFYGTASTLQKSTRRTNSMYSSHSAQSSIDDASSLENPPSVRRSQCTSIRLSAPRISTKAANNCSLSLDDVPRPLTRHASTLSTEQQEALRRTASFLSRAHTPPPSNLRELVQVRKGRRVLQVRCNSPDVCSGSPGVHSTNEQSLSISATAVIRESTPSGDGDGKSPARSSTRTIRQASSLPGHEKKQGVSGQPSKDMLETDSASVSPNGPSDATSHSSFFNGRSAAKGKVNDARFPPEPGALSDTPGKNSCEAIKLPTQAPCISSPSPLRRDQTPEPRLATVSPPPLSRSPDPVDKSAAVSHSVGKKPSSSMSLLLDETAEFDFYGSCVLSTVQFNTEPQQRITPTPAPDDERASAPSVDEVVHGHPRPFQQAQEPRKPKTSHSGSATSAVKVKKQNDVSISVSESVPLGVSDFPGEASGTTATKSANSRKDERVTSTATTNQSKLSVNHVVTAQSSASRQRLVNVCIEDDEDGFYQVSSTKPTLNIASVKSQGTSHGNSSLVSVRPRGNGRHFPTAMPSTPNSSQSLRETPPVLDAAKLAAIAAPLRAQVSLSSNDDSDDDENEEEYDNLLEGFRPAGFDARRGSRTRSSIVFFLGNEDSLSSMDIVVRAANTVQGSGAIPSSLTDTKLLLQKQKQQSEYSASKLSTTVKAGGGGARPHVTFDPYIAESVHPPTQSTPSVLNLSIFDAQTNQSPSSPCRLDQYGFAMEASLSSLQLTENVQESGTVLNRNSVASVQSKPPAPVSIFLGTTPRFAPDTSKMHRPLANTFGYTNAQRRARAAAIAAGASAEEWARAAGIHEEDMDSDDSVYGEVYTDENGDQWYWEEVEDGESEEEEEEEEEDEESVSDSASALDKRCAGTCHSPAPISSVSAATANAKR</sequence>